<evidence type="ECO:0000313" key="2">
    <source>
        <dbReference type="Proteomes" id="UP000076871"/>
    </source>
</evidence>
<reference evidence="1 2" key="1">
    <citation type="journal article" date="2016" name="Mol. Biol. Evol.">
        <title>Comparative Genomics of Early-Diverging Mushroom-Forming Fungi Provides Insights into the Origins of Lignocellulose Decay Capabilities.</title>
        <authorList>
            <person name="Nagy L.G."/>
            <person name="Riley R."/>
            <person name="Tritt A."/>
            <person name="Adam C."/>
            <person name="Daum C."/>
            <person name="Floudas D."/>
            <person name="Sun H."/>
            <person name="Yadav J.S."/>
            <person name="Pangilinan J."/>
            <person name="Larsson K.H."/>
            <person name="Matsuura K."/>
            <person name="Barry K."/>
            <person name="Labutti K."/>
            <person name="Kuo R."/>
            <person name="Ohm R.A."/>
            <person name="Bhattacharya S.S."/>
            <person name="Shirouzu T."/>
            <person name="Yoshinaga Y."/>
            <person name="Martin F.M."/>
            <person name="Grigoriev I.V."/>
            <person name="Hibbett D.S."/>
        </authorList>
    </citation>
    <scope>NUCLEOTIDE SEQUENCE [LARGE SCALE GENOMIC DNA]</scope>
    <source>
        <strain evidence="1 2">93-53</strain>
    </source>
</reference>
<dbReference type="AlphaFoldDB" id="A0A165EDK5"/>
<name>A0A165EDK5_9APHY</name>
<organism evidence="1 2">
    <name type="scientific">Laetiporus sulphureus 93-53</name>
    <dbReference type="NCBI Taxonomy" id="1314785"/>
    <lineage>
        <taxon>Eukaryota</taxon>
        <taxon>Fungi</taxon>
        <taxon>Dikarya</taxon>
        <taxon>Basidiomycota</taxon>
        <taxon>Agaricomycotina</taxon>
        <taxon>Agaricomycetes</taxon>
        <taxon>Polyporales</taxon>
        <taxon>Laetiporus</taxon>
    </lineage>
</organism>
<proteinExistence type="predicted"/>
<dbReference type="RefSeq" id="XP_040764548.1">
    <property type="nucleotide sequence ID" value="XM_040903413.1"/>
</dbReference>
<dbReference type="Gene3D" id="3.80.10.10">
    <property type="entry name" value="Ribonuclease Inhibitor"/>
    <property type="match status" value="1"/>
</dbReference>
<feature type="non-terminal residue" evidence="1">
    <location>
        <position position="1"/>
    </location>
</feature>
<dbReference type="Proteomes" id="UP000076871">
    <property type="component" value="Unassembled WGS sequence"/>
</dbReference>
<dbReference type="GeneID" id="63820444"/>
<dbReference type="SUPFAM" id="SSF52047">
    <property type="entry name" value="RNI-like"/>
    <property type="match status" value="1"/>
</dbReference>
<dbReference type="InterPro" id="IPR032675">
    <property type="entry name" value="LRR_dom_sf"/>
</dbReference>
<gene>
    <name evidence="1" type="ORF">LAESUDRAFT_632117</name>
</gene>
<evidence type="ECO:0008006" key="3">
    <source>
        <dbReference type="Google" id="ProtNLM"/>
    </source>
</evidence>
<evidence type="ECO:0000313" key="1">
    <source>
        <dbReference type="EMBL" id="KZT06808.1"/>
    </source>
</evidence>
<dbReference type="STRING" id="1314785.A0A165EDK5"/>
<feature type="non-terminal residue" evidence="1">
    <location>
        <position position="363"/>
    </location>
</feature>
<dbReference type="EMBL" id="KV427622">
    <property type="protein sequence ID" value="KZT06808.1"/>
    <property type="molecule type" value="Genomic_DNA"/>
</dbReference>
<accession>A0A165EDK5</accession>
<keyword evidence="2" id="KW-1185">Reference proteome</keyword>
<sequence>PRLVDDLIPVILENHDHWWARDLTRLALVSHAWLEHCRKRLYECPSLRTYEACDRLVEALTKNPQLTSLIRAIDLQPLSDNAAMPSPKTMYSIRFILGIRGLQRLTLGGHLAVEAERFLHAVAHVDTVRQLSIVGSADCFPRSDHCSPVCKCNASLEWDEVLASKFHRLNSLRLVGLQLSIPLPPMLSHRLHTLYLHDVDMADGSFIDLCHGSWSALRCLDVSTSFPEETADGIRVVIAQCANLEVLRYQVLSSRAQATFLDDGLPHCPSMREVHLSGTRITSASLRSIAQAYRNLERFALLGHDSRVNADEWVAFVASDELPFLRRLTTPHGTMYPPFKCWPAVADAALVEVCRTRNIKLVS</sequence>
<protein>
    <recommendedName>
        <fullName evidence="3">F-box domain-containing protein</fullName>
    </recommendedName>
</protein>
<dbReference type="OrthoDB" id="3251638at2759"/>
<dbReference type="InParanoid" id="A0A165EDK5"/>